<accession>A0A1H0I8F5</accession>
<evidence type="ECO:0000313" key="2">
    <source>
        <dbReference type="Proteomes" id="UP000198827"/>
    </source>
</evidence>
<dbReference type="Proteomes" id="UP000198827">
    <property type="component" value="Chromosome I"/>
</dbReference>
<gene>
    <name evidence="1" type="ORF">SAMN04489798_2529</name>
</gene>
<dbReference type="AlphaFoldDB" id="A0A1H0I8F5"/>
<name>A0A1H0I8F5_9PSED</name>
<reference evidence="1 2" key="1">
    <citation type="submission" date="2016-10" db="EMBL/GenBank/DDBJ databases">
        <authorList>
            <person name="de Groot N.N."/>
        </authorList>
    </citation>
    <scope>NUCLEOTIDE SEQUENCE [LARGE SCALE GENOMIC DNA]</scope>
    <source>
        <strain evidence="1 2">CECT 7543</strain>
    </source>
</reference>
<proteinExistence type="predicted"/>
<organism evidence="1 2">
    <name type="scientific">Pseudomonas arsenicoxydans</name>
    <dbReference type="NCBI Taxonomy" id="702115"/>
    <lineage>
        <taxon>Bacteria</taxon>
        <taxon>Pseudomonadati</taxon>
        <taxon>Pseudomonadota</taxon>
        <taxon>Gammaproteobacteria</taxon>
        <taxon>Pseudomonadales</taxon>
        <taxon>Pseudomonadaceae</taxon>
        <taxon>Pseudomonas</taxon>
    </lineage>
</organism>
<sequence>MIDAIGDTYLMKLKAVDLLNHIAEADTQFEAICVGHATRTLVWVLESHRRISSLDADNLLVVFQSALEKRLHELTPH</sequence>
<dbReference type="RefSeq" id="WP_090181239.1">
    <property type="nucleotide sequence ID" value="NZ_LT629705.1"/>
</dbReference>
<dbReference type="OrthoDB" id="9984615at2"/>
<evidence type="ECO:0000313" key="1">
    <source>
        <dbReference type="EMBL" id="SDO27655.1"/>
    </source>
</evidence>
<protein>
    <submittedName>
        <fullName evidence="1">Uncharacterized protein</fullName>
    </submittedName>
</protein>
<dbReference type="EMBL" id="LT629705">
    <property type="protein sequence ID" value="SDO27655.1"/>
    <property type="molecule type" value="Genomic_DNA"/>
</dbReference>